<dbReference type="GeneID" id="17297327"/>
<organism evidence="7">
    <name type="scientific">Guillardia theta (strain CCMP2712)</name>
    <name type="common">Cryptophyte</name>
    <dbReference type="NCBI Taxonomy" id="905079"/>
    <lineage>
        <taxon>Eukaryota</taxon>
        <taxon>Cryptophyceae</taxon>
        <taxon>Pyrenomonadales</taxon>
        <taxon>Geminigeraceae</taxon>
        <taxon>Guillardia</taxon>
    </lineage>
</organism>
<evidence type="ECO:0000256" key="3">
    <source>
        <dbReference type="ARBA" id="ARBA00022989"/>
    </source>
</evidence>
<feature type="transmembrane region" description="Helical" evidence="6">
    <location>
        <begin position="69"/>
        <end position="87"/>
    </location>
</feature>
<keyword evidence="9" id="KW-1185">Reference proteome</keyword>
<proteinExistence type="predicted"/>
<dbReference type="InterPro" id="IPR036259">
    <property type="entry name" value="MFS_trans_sf"/>
</dbReference>
<evidence type="ECO:0000256" key="1">
    <source>
        <dbReference type="ARBA" id="ARBA00004141"/>
    </source>
</evidence>
<accession>L1IWT5</accession>
<dbReference type="eggNOG" id="ENOG502S9FJ">
    <property type="taxonomic scope" value="Eukaryota"/>
</dbReference>
<feature type="transmembrane region" description="Helical" evidence="6">
    <location>
        <begin position="323"/>
        <end position="350"/>
    </location>
</feature>
<keyword evidence="3 6" id="KW-1133">Transmembrane helix</keyword>
<dbReference type="OrthoDB" id="413412at2759"/>
<feature type="region of interest" description="Disordered" evidence="5">
    <location>
        <begin position="187"/>
        <end position="208"/>
    </location>
</feature>
<name>L1IWT5_GUITC</name>
<keyword evidence="4 6" id="KW-0472">Membrane</keyword>
<dbReference type="PANTHER" id="PTHR23507">
    <property type="entry name" value="ZGC:174356"/>
    <property type="match status" value="1"/>
</dbReference>
<dbReference type="Pfam" id="PF07690">
    <property type="entry name" value="MFS_1"/>
    <property type="match status" value="1"/>
</dbReference>
<feature type="transmembrane region" description="Helical" evidence="6">
    <location>
        <begin position="36"/>
        <end position="57"/>
    </location>
</feature>
<gene>
    <name evidence="7" type="ORF">GUITHDRAFT_113238</name>
</gene>
<dbReference type="HOGENOM" id="CLU_608979_0_0_1"/>
<dbReference type="Proteomes" id="UP000011087">
    <property type="component" value="Unassembled WGS sequence"/>
</dbReference>
<feature type="transmembrane region" description="Helical" evidence="6">
    <location>
        <begin position="93"/>
        <end position="113"/>
    </location>
</feature>
<evidence type="ECO:0008006" key="10">
    <source>
        <dbReference type="Google" id="ProtNLM"/>
    </source>
</evidence>
<dbReference type="GO" id="GO:0022857">
    <property type="term" value="F:transmembrane transporter activity"/>
    <property type="evidence" value="ECO:0007669"/>
    <property type="project" value="InterPro"/>
</dbReference>
<dbReference type="Gene3D" id="1.20.1250.20">
    <property type="entry name" value="MFS general substrate transporter like domains"/>
    <property type="match status" value="1"/>
</dbReference>
<evidence type="ECO:0000313" key="9">
    <source>
        <dbReference type="Proteomes" id="UP000011087"/>
    </source>
</evidence>
<dbReference type="RefSeq" id="XP_005827686.1">
    <property type="nucleotide sequence ID" value="XM_005827629.1"/>
</dbReference>
<dbReference type="EMBL" id="JH993029">
    <property type="protein sequence ID" value="EKX40706.1"/>
    <property type="molecule type" value="Genomic_DNA"/>
</dbReference>
<feature type="transmembrane region" description="Helical" evidence="6">
    <location>
        <begin position="357"/>
        <end position="379"/>
    </location>
</feature>
<evidence type="ECO:0000256" key="5">
    <source>
        <dbReference type="SAM" id="MobiDB-lite"/>
    </source>
</evidence>
<feature type="transmembrane region" description="Helical" evidence="6">
    <location>
        <begin position="120"/>
        <end position="142"/>
    </location>
</feature>
<feature type="transmembrane region" description="Helical" evidence="6">
    <location>
        <begin position="391"/>
        <end position="413"/>
    </location>
</feature>
<dbReference type="OMA" id="CATEDLG"/>
<feature type="transmembrane region" description="Helical" evidence="6">
    <location>
        <begin position="154"/>
        <end position="172"/>
    </location>
</feature>
<dbReference type="EnsemblProtists" id="EKX40706">
    <property type="protein sequence ID" value="EKX40706"/>
    <property type="gene ID" value="GUITHDRAFT_113238"/>
</dbReference>
<protein>
    <recommendedName>
        <fullName evidence="10">Major facilitator superfamily (MFS) profile domain-containing protein</fullName>
    </recommendedName>
</protein>
<evidence type="ECO:0000256" key="4">
    <source>
        <dbReference type="ARBA" id="ARBA00023136"/>
    </source>
</evidence>
<keyword evidence="2 6" id="KW-0812">Transmembrane</keyword>
<dbReference type="SUPFAM" id="SSF103473">
    <property type="entry name" value="MFS general substrate transporter"/>
    <property type="match status" value="1"/>
</dbReference>
<reference evidence="9" key="2">
    <citation type="submission" date="2012-11" db="EMBL/GenBank/DDBJ databases">
        <authorList>
            <person name="Kuo A."/>
            <person name="Curtis B.A."/>
            <person name="Tanifuji G."/>
            <person name="Burki F."/>
            <person name="Gruber A."/>
            <person name="Irimia M."/>
            <person name="Maruyama S."/>
            <person name="Arias M.C."/>
            <person name="Ball S.G."/>
            <person name="Gile G.H."/>
            <person name="Hirakawa Y."/>
            <person name="Hopkins J.F."/>
            <person name="Rensing S.A."/>
            <person name="Schmutz J."/>
            <person name="Symeonidi A."/>
            <person name="Elias M."/>
            <person name="Eveleigh R.J."/>
            <person name="Herman E.K."/>
            <person name="Klute M.J."/>
            <person name="Nakayama T."/>
            <person name="Obornik M."/>
            <person name="Reyes-Prieto A."/>
            <person name="Armbrust E.V."/>
            <person name="Aves S.J."/>
            <person name="Beiko R.G."/>
            <person name="Coutinho P."/>
            <person name="Dacks J.B."/>
            <person name="Durnford D.G."/>
            <person name="Fast N.M."/>
            <person name="Green B.R."/>
            <person name="Grisdale C."/>
            <person name="Hempe F."/>
            <person name="Henrissat B."/>
            <person name="Hoppner M.P."/>
            <person name="Ishida K.-I."/>
            <person name="Kim E."/>
            <person name="Koreny L."/>
            <person name="Kroth P.G."/>
            <person name="Liu Y."/>
            <person name="Malik S.-B."/>
            <person name="Maier U.G."/>
            <person name="McRose D."/>
            <person name="Mock T."/>
            <person name="Neilson J.A."/>
            <person name="Onodera N.T."/>
            <person name="Poole A.M."/>
            <person name="Pritham E.J."/>
            <person name="Richards T.A."/>
            <person name="Rocap G."/>
            <person name="Roy S.W."/>
            <person name="Sarai C."/>
            <person name="Schaack S."/>
            <person name="Shirato S."/>
            <person name="Slamovits C.H."/>
            <person name="Spencer D.F."/>
            <person name="Suzuki S."/>
            <person name="Worden A.Z."/>
            <person name="Zauner S."/>
            <person name="Barry K."/>
            <person name="Bell C."/>
            <person name="Bharti A.K."/>
            <person name="Crow J.A."/>
            <person name="Grimwood J."/>
            <person name="Kramer R."/>
            <person name="Lindquist E."/>
            <person name="Lucas S."/>
            <person name="Salamov A."/>
            <person name="McFadden G.I."/>
            <person name="Lane C.E."/>
            <person name="Keeling P.J."/>
            <person name="Gray M.W."/>
            <person name="Grigoriev I.V."/>
            <person name="Archibald J.M."/>
        </authorList>
    </citation>
    <scope>NUCLEOTIDE SEQUENCE</scope>
    <source>
        <strain evidence="9">CCMP2712</strain>
    </source>
</reference>
<dbReference type="PaxDb" id="55529-EKX40706"/>
<dbReference type="AlphaFoldDB" id="L1IWT5"/>
<dbReference type="KEGG" id="gtt:GUITHDRAFT_113238"/>
<sequence length="450" mass="49522">MVPDARAASPQMSAHMRAQKTRLDCKDRRGTRHLTVVVWLVTIGGNLQKPVISFFYLKLSMSAIEIGRVGFIVMLVVLLGSPVYGYLMDRRSAFLAVLLSLSMCGVGCFLRGIATDVNMVYLAAFILGLGSYSFETMALAALSRFASADFRYRIAMGLCIAPCLVGFLWLLGQREKFVSLEREMGKMEQSSNEEASEEDPPNPQEQRNSFMDIFDTKRPSERDWSRFFLLSCILLFNSFTSTTLLTLWPLFVNFHFKWDDNQYSFMLLLSSLVSAVCLLLGPKFEESFGSLQTRMVVSVLGGFLSIISFSMQQNTTQSITIHVISTILLIGCCTFLDAAIQSAASLCLGISLHGRQFGILATFNGMGNILANLLSAFLYQASLDSEFGFGAGGALPLFIAGMLMLANVVLLVLAEMLKSPTAGDAVVSEQGDQRRVGRQIKGCEVAEARE</sequence>
<feature type="transmembrane region" description="Helical" evidence="6">
    <location>
        <begin position="293"/>
        <end position="311"/>
    </location>
</feature>
<comment type="subcellular location">
    <subcellularLocation>
        <location evidence="1">Membrane</location>
        <topology evidence="1">Multi-pass membrane protein</topology>
    </subcellularLocation>
</comment>
<dbReference type="InterPro" id="IPR011701">
    <property type="entry name" value="MFS"/>
</dbReference>
<evidence type="ECO:0000256" key="2">
    <source>
        <dbReference type="ARBA" id="ARBA00022692"/>
    </source>
</evidence>
<feature type="transmembrane region" description="Helical" evidence="6">
    <location>
        <begin position="263"/>
        <end position="281"/>
    </location>
</feature>
<evidence type="ECO:0000256" key="6">
    <source>
        <dbReference type="SAM" id="Phobius"/>
    </source>
</evidence>
<evidence type="ECO:0000313" key="8">
    <source>
        <dbReference type="EnsemblProtists" id="EKX40706"/>
    </source>
</evidence>
<dbReference type="PANTHER" id="PTHR23507:SF1">
    <property type="entry name" value="FI18259P1-RELATED"/>
    <property type="match status" value="1"/>
</dbReference>
<evidence type="ECO:0000313" key="7">
    <source>
        <dbReference type="EMBL" id="EKX40706.1"/>
    </source>
</evidence>
<reference evidence="8" key="3">
    <citation type="submission" date="2016-03" db="UniProtKB">
        <authorList>
            <consortium name="EnsemblProtists"/>
        </authorList>
    </citation>
    <scope>IDENTIFICATION</scope>
</reference>
<dbReference type="GO" id="GO:0016020">
    <property type="term" value="C:membrane"/>
    <property type="evidence" value="ECO:0007669"/>
    <property type="project" value="UniProtKB-SubCell"/>
</dbReference>
<reference evidence="7 9" key="1">
    <citation type="journal article" date="2012" name="Nature">
        <title>Algal genomes reveal evolutionary mosaicism and the fate of nucleomorphs.</title>
        <authorList>
            <consortium name="DOE Joint Genome Institute"/>
            <person name="Curtis B.A."/>
            <person name="Tanifuji G."/>
            <person name="Burki F."/>
            <person name="Gruber A."/>
            <person name="Irimia M."/>
            <person name="Maruyama S."/>
            <person name="Arias M.C."/>
            <person name="Ball S.G."/>
            <person name="Gile G.H."/>
            <person name="Hirakawa Y."/>
            <person name="Hopkins J.F."/>
            <person name="Kuo A."/>
            <person name="Rensing S.A."/>
            <person name="Schmutz J."/>
            <person name="Symeonidi A."/>
            <person name="Elias M."/>
            <person name="Eveleigh R.J."/>
            <person name="Herman E.K."/>
            <person name="Klute M.J."/>
            <person name="Nakayama T."/>
            <person name="Obornik M."/>
            <person name="Reyes-Prieto A."/>
            <person name="Armbrust E.V."/>
            <person name="Aves S.J."/>
            <person name="Beiko R.G."/>
            <person name="Coutinho P."/>
            <person name="Dacks J.B."/>
            <person name="Durnford D.G."/>
            <person name="Fast N.M."/>
            <person name="Green B.R."/>
            <person name="Grisdale C.J."/>
            <person name="Hempel F."/>
            <person name="Henrissat B."/>
            <person name="Hoppner M.P."/>
            <person name="Ishida K."/>
            <person name="Kim E."/>
            <person name="Koreny L."/>
            <person name="Kroth P.G."/>
            <person name="Liu Y."/>
            <person name="Malik S.B."/>
            <person name="Maier U.G."/>
            <person name="McRose D."/>
            <person name="Mock T."/>
            <person name="Neilson J.A."/>
            <person name="Onodera N.T."/>
            <person name="Poole A.M."/>
            <person name="Pritham E.J."/>
            <person name="Richards T.A."/>
            <person name="Rocap G."/>
            <person name="Roy S.W."/>
            <person name="Sarai C."/>
            <person name="Schaack S."/>
            <person name="Shirato S."/>
            <person name="Slamovits C.H."/>
            <person name="Spencer D.F."/>
            <person name="Suzuki S."/>
            <person name="Worden A.Z."/>
            <person name="Zauner S."/>
            <person name="Barry K."/>
            <person name="Bell C."/>
            <person name="Bharti A.K."/>
            <person name="Crow J.A."/>
            <person name="Grimwood J."/>
            <person name="Kramer R."/>
            <person name="Lindquist E."/>
            <person name="Lucas S."/>
            <person name="Salamov A."/>
            <person name="McFadden G.I."/>
            <person name="Lane C.E."/>
            <person name="Keeling P.J."/>
            <person name="Gray M.W."/>
            <person name="Grigoriev I.V."/>
            <person name="Archibald J.M."/>
        </authorList>
    </citation>
    <scope>NUCLEOTIDE SEQUENCE</scope>
    <source>
        <strain evidence="7 9">CCMP2712</strain>
    </source>
</reference>
<feature type="transmembrane region" description="Helical" evidence="6">
    <location>
        <begin position="227"/>
        <end position="251"/>
    </location>
</feature>